<sequence>MGTGKDRQRMLAREHHERQMKRRAERAAKARRNAVIGSTVGVVAVVGGVVAAFALIGGQNSDTSAQASPDPSQSAPAEAEPTAYDKKTGTCGYAARTEGATKSVGLPPGTVSAKPKTMTVKTGLGTIEAELAGDKAPCTVGSFEFLASKKYFDNTVCHRVTTKGIKVLQCGDAQAKGDGKNPTDGQGNPGYRFVDENLQGAEYVRGVLAMANSGPNTNGSQFFIVYGDETKSLPPNFTPFGTVTKGMEIVDKVAKAGVESPEGDGPPKERVELKSVTISGKD</sequence>
<name>A0A919RN96_9ACTN</name>
<keyword evidence="7" id="KW-1185">Reference proteome</keyword>
<evidence type="ECO:0000259" key="5">
    <source>
        <dbReference type="PROSITE" id="PS50072"/>
    </source>
</evidence>
<dbReference type="PANTHER" id="PTHR45625">
    <property type="entry name" value="PEPTIDYL-PROLYL CIS-TRANS ISOMERASE-RELATED"/>
    <property type="match status" value="1"/>
</dbReference>
<evidence type="ECO:0000313" key="7">
    <source>
        <dbReference type="Proteomes" id="UP000606172"/>
    </source>
</evidence>
<evidence type="ECO:0000256" key="2">
    <source>
        <dbReference type="RuleBase" id="RU363019"/>
    </source>
</evidence>
<comment type="similarity">
    <text evidence="2">Belongs to the cyclophilin-type PPIase family.</text>
</comment>
<feature type="region of interest" description="Disordered" evidence="3">
    <location>
        <begin position="257"/>
        <end position="282"/>
    </location>
</feature>
<evidence type="ECO:0000256" key="4">
    <source>
        <dbReference type="SAM" id="Phobius"/>
    </source>
</evidence>
<accession>A0A919RN96</accession>
<comment type="catalytic activity">
    <reaction evidence="2">
        <text>[protein]-peptidylproline (omega=180) = [protein]-peptidylproline (omega=0)</text>
        <dbReference type="Rhea" id="RHEA:16237"/>
        <dbReference type="Rhea" id="RHEA-COMP:10747"/>
        <dbReference type="Rhea" id="RHEA-COMP:10748"/>
        <dbReference type="ChEBI" id="CHEBI:83833"/>
        <dbReference type="ChEBI" id="CHEBI:83834"/>
        <dbReference type="EC" id="5.2.1.8"/>
    </reaction>
</comment>
<dbReference type="PROSITE" id="PS50072">
    <property type="entry name" value="CSA_PPIASE_2"/>
    <property type="match status" value="1"/>
</dbReference>
<dbReference type="Gene3D" id="2.40.100.10">
    <property type="entry name" value="Cyclophilin-like"/>
    <property type="match status" value="1"/>
</dbReference>
<feature type="region of interest" description="Disordered" evidence="3">
    <location>
        <begin position="1"/>
        <end position="31"/>
    </location>
</feature>
<keyword evidence="4" id="KW-1133">Transmembrane helix</keyword>
<dbReference type="Proteomes" id="UP000606172">
    <property type="component" value="Unassembled WGS sequence"/>
</dbReference>
<dbReference type="RefSeq" id="WP_239129770.1">
    <property type="nucleotide sequence ID" value="NZ_BOOW01000035.1"/>
</dbReference>
<dbReference type="CDD" id="cd00317">
    <property type="entry name" value="cyclophilin"/>
    <property type="match status" value="1"/>
</dbReference>
<dbReference type="PRINTS" id="PR00153">
    <property type="entry name" value="CSAPPISMRASE"/>
</dbReference>
<dbReference type="EMBL" id="BOOW01000035">
    <property type="protein sequence ID" value="GII95321.1"/>
    <property type="molecule type" value="Genomic_DNA"/>
</dbReference>
<dbReference type="GO" id="GO:0003755">
    <property type="term" value="F:peptidyl-prolyl cis-trans isomerase activity"/>
    <property type="evidence" value="ECO:0007669"/>
    <property type="project" value="UniProtKB-UniRule"/>
</dbReference>
<proteinExistence type="inferred from homology"/>
<evidence type="ECO:0000256" key="1">
    <source>
        <dbReference type="ARBA" id="ARBA00002388"/>
    </source>
</evidence>
<dbReference type="InterPro" id="IPR002130">
    <property type="entry name" value="Cyclophilin-type_PPIase_dom"/>
</dbReference>
<feature type="region of interest" description="Disordered" evidence="3">
    <location>
        <begin position="61"/>
        <end position="89"/>
    </location>
</feature>
<feature type="domain" description="PPIase cyclophilin-type" evidence="5">
    <location>
        <begin position="124"/>
        <end position="278"/>
    </location>
</feature>
<feature type="compositionally biased region" description="Basic residues" evidence="3">
    <location>
        <begin position="18"/>
        <end position="31"/>
    </location>
</feature>
<protein>
    <recommendedName>
        <fullName evidence="2">Peptidyl-prolyl cis-trans isomerase</fullName>
        <shortName evidence="2">PPIase</shortName>
        <ecNumber evidence="2">5.2.1.8</ecNumber>
    </recommendedName>
</protein>
<organism evidence="6 7">
    <name type="scientific">Sinosporangium siamense</name>
    <dbReference type="NCBI Taxonomy" id="1367973"/>
    <lineage>
        <taxon>Bacteria</taxon>
        <taxon>Bacillati</taxon>
        <taxon>Actinomycetota</taxon>
        <taxon>Actinomycetes</taxon>
        <taxon>Streptosporangiales</taxon>
        <taxon>Streptosporangiaceae</taxon>
        <taxon>Sinosporangium</taxon>
    </lineage>
</organism>
<keyword evidence="4" id="KW-0472">Membrane</keyword>
<keyword evidence="4" id="KW-0812">Transmembrane</keyword>
<dbReference type="Pfam" id="PF00160">
    <property type="entry name" value="Pro_isomerase"/>
    <property type="match status" value="1"/>
</dbReference>
<dbReference type="PANTHER" id="PTHR45625:SF3">
    <property type="entry name" value="PEPTIDYL-PROLYL CIS-TRANS ISOMERASE B-RELATED"/>
    <property type="match status" value="1"/>
</dbReference>
<comment type="function">
    <text evidence="1 2">PPIases accelerate the folding of proteins. It catalyzes the cis-trans isomerization of proline imidic peptide bonds in oligopeptides.</text>
</comment>
<dbReference type="InterPro" id="IPR029000">
    <property type="entry name" value="Cyclophilin-like_dom_sf"/>
</dbReference>
<dbReference type="InterPro" id="IPR044666">
    <property type="entry name" value="Cyclophilin_A-like"/>
</dbReference>
<dbReference type="AlphaFoldDB" id="A0A919RN96"/>
<feature type="compositionally biased region" description="Basic and acidic residues" evidence="3">
    <location>
        <begin position="1"/>
        <end position="17"/>
    </location>
</feature>
<gene>
    <name evidence="6" type="ORF">Ssi02_55520</name>
</gene>
<dbReference type="SUPFAM" id="SSF50891">
    <property type="entry name" value="Cyclophilin-like"/>
    <property type="match status" value="1"/>
</dbReference>
<dbReference type="EC" id="5.2.1.8" evidence="2"/>
<evidence type="ECO:0000313" key="6">
    <source>
        <dbReference type="EMBL" id="GII95321.1"/>
    </source>
</evidence>
<feature type="transmembrane region" description="Helical" evidence="4">
    <location>
        <begin position="34"/>
        <end position="56"/>
    </location>
</feature>
<keyword evidence="2 6" id="KW-0413">Isomerase</keyword>
<keyword evidence="2" id="KW-0697">Rotamase</keyword>
<reference evidence="6" key="1">
    <citation type="submission" date="2021-01" db="EMBL/GenBank/DDBJ databases">
        <title>Whole genome shotgun sequence of Sinosporangium siamense NBRC 109515.</title>
        <authorList>
            <person name="Komaki H."/>
            <person name="Tamura T."/>
        </authorList>
    </citation>
    <scope>NUCLEOTIDE SEQUENCE</scope>
    <source>
        <strain evidence="6">NBRC 109515</strain>
    </source>
</reference>
<evidence type="ECO:0000256" key="3">
    <source>
        <dbReference type="SAM" id="MobiDB-lite"/>
    </source>
</evidence>
<comment type="caution">
    <text evidence="6">The sequence shown here is derived from an EMBL/GenBank/DDBJ whole genome shotgun (WGS) entry which is preliminary data.</text>
</comment>
<feature type="compositionally biased region" description="Low complexity" evidence="3">
    <location>
        <begin position="61"/>
        <end position="82"/>
    </location>
</feature>